<evidence type="ECO:0000313" key="6">
    <source>
        <dbReference type="Proteomes" id="UP000553957"/>
    </source>
</evidence>
<dbReference type="RefSeq" id="WP_171678016.1">
    <property type="nucleotide sequence ID" value="NZ_BAAAGT010000008.1"/>
</dbReference>
<evidence type="ECO:0000256" key="1">
    <source>
        <dbReference type="SAM" id="MobiDB-lite"/>
    </source>
</evidence>
<feature type="domain" description="Bacterial transcriptional activator" evidence="2">
    <location>
        <begin position="7"/>
        <end position="45"/>
    </location>
</feature>
<dbReference type="InterPro" id="IPR005158">
    <property type="entry name" value="BTAD"/>
</dbReference>
<dbReference type="AlphaFoldDB" id="A0A7Y4P381"/>
<dbReference type="EMBL" id="JABJRC010000009">
    <property type="protein sequence ID" value="NOL44778.1"/>
    <property type="molecule type" value="Genomic_DNA"/>
</dbReference>
<name>A0A7Y4P381_9ACTN</name>
<protein>
    <submittedName>
        <fullName evidence="3">Acyl-CoA thioesterase FadM</fullName>
    </submittedName>
</protein>
<evidence type="ECO:0000313" key="3">
    <source>
        <dbReference type="EMBL" id="MBB6567059.1"/>
    </source>
</evidence>
<dbReference type="CDD" id="cd00586">
    <property type="entry name" value="4HBT"/>
    <property type="match status" value="1"/>
</dbReference>
<dbReference type="InterPro" id="IPR029069">
    <property type="entry name" value="HotDog_dom_sf"/>
</dbReference>
<organism evidence="4 5">
    <name type="scientific">Kribbella sandramycini</name>
    <dbReference type="NCBI Taxonomy" id="60450"/>
    <lineage>
        <taxon>Bacteria</taxon>
        <taxon>Bacillati</taxon>
        <taxon>Actinomycetota</taxon>
        <taxon>Actinomycetes</taxon>
        <taxon>Propionibacteriales</taxon>
        <taxon>Kribbellaceae</taxon>
        <taxon>Kribbella</taxon>
    </lineage>
</organism>
<evidence type="ECO:0000313" key="5">
    <source>
        <dbReference type="Proteomes" id="UP000534306"/>
    </source>
</evidence>
<dbReference type="Proteomes" id="UP000534306">
    <property type="component" value="Unassembled WGS sequence"/>
</dbReference>
<reference evidence="3 6" key="2">
    <citation type="submission" date="2020-08" db="EMBL/GenBank/DDBJ databases">
        <title>Sequencing the genomes of 1000 actinobacteria strains.</title>
        <authorList>
            <person name="Klenk H.-P."/>
        </authorList>
    </citation>
    <scope>NUCLEOTIDE SEQUENCE [LARGE SCALE GENOMIC DNA]</scope>
    <source>
        <strain evidence="3 6">DSM 15626</strain>
    </source>
</reference>
<accession>A0A7Y4P381</accession>
<gene>
    <name evidence="3" type="ORF">HNR71_002696</name>
    <name evidence="4" type="ORF">HPO96_31460</name>
</gene>
<proteinExistence type="predicted"/>
<dbReference type="Gene3D" id="3.10.129.10">
    <property type="entry name" value="Hotdog Thioesterase"/>
    <property type="match status" value="1"/>
</dbReference>
<dbReference type="Gene3D" id="1.25.40.10">
    <property type="entry name" value="Tetratricopeptide repeat domain"/>
    <property type="match status" value="1"/>
</dbReference>
<comment type="caution">
    <text evidence="4">The sequence shown here is derived from an EMBL/GenBank/DDBJ whole genome shotgun (WGS) entry which is preliminary data.</text>
</comment>
<keyword evidence="5" id="KW-1185">Reference proteome</keyword>
<evidence type="ECO:0000313" key="4">
    <source>
        <dbReference type="EMBL" id="NOL44778.1"/>
    </source>
</evidence>
<evidence type="ECO:0000259" key="2">
    <source>
        <dbReference type="Pfam" id="PF03704"/>
    </source>
</evidence>
<reference evidence="4 5" key="1">
    <citation type="submission" date="2020-05" db="EMBL/GenBank/DDBJ databases">
        <title>Genome sequence of Kribbella sandramycini ATCC 39419.</title>
        <authorList>
            <person name="Maclea K.S."/>
            <person name="Fair J.L."/>
        </authorList>
    </citation>
    <scope>NUCLEOTIDE SEQUENCE [LARGE SCALE GENOMIC DNA]</scope>
    <source>
        <strain evidence="4 5">ATCC 39419</strain>
    </source>
</reference>
<dbReference type="SUPFAM" id="SSF48452">
    <property type="entry name" value="TPR-like"/>
    <property type="match status" value="1"/>
</dbReference>
<sequence>MRFAVRSAAGQRADALAIYQSLRRRLTEELGVEPGTEIRAAHRTIVDGPSTSRLATEPAERPAQPEGDGVTHIARLVVGSDDIGTGGQVRSSMYIDYSIQARWADAGLSIRELAAAGVGPVELNVAIEYRQELVLGNEVVIVTRFEYPSPKIVRLVQTIVRRSDGVVAGVVTSVTGLLDLASRRLVDDAAGCWASFLRDPAVVGLSTPSTPKA</sequence>
<feature type="region of interest" description="Disordered" evidence="1">
    <location>
        <begin position="45"/>
        <end position="67"/>
    </location>
</feature>
<dbReference type="Pfam" id="PF13279">
    <property type="entry name" value="4HBT_2"/>
    <property type="match status" value="1"/>
</dbReference>
<dbReference type="Proteomes" id="UP000553957">
    <property type="component" value="Unassembled WGS sequence"/>
</dbReference>
<dbReference type="Pfam" id="PF03704">
    <property type="entry name" value="BTAD"/>
    <property type="match status" value="1"/>
</dbReference>
<dbReference type="InterPro" id="IPR011990">
    <property type="entry name" value="TPR-like_helical_dom_sf"/>
</dbReference>
<dbReference type="EMBL" id="JACHKF010000001">
    <property type="protein sequence ID" value="MBB6567059.1"/>
    <property type="molecule type" value="Genomic_DNA"/>
</dbReference>
<dbReference type="SUPFAM" id="SSF54637">
    <property type="entry name" value="Thioesterase/thiol ester dehydrase-isomerase"/>
    <property type="match status" value="1"/>
</dbReference>